<protein>
    <submittedName>
        <fullName evidence="1">Uncharacterized protein</fullName>
    </submittedName>
</protein>
<evidence type="ECO:0000313" key="2">
    <source>
        <dbReference type="Proteomes" id="UP000011668"/>
    </source>
</evidence>
<gene>
    <name evidence="1" type="ORF">AG1IA_03976</name>
</gene>
<organism evidence="1 2">
    <name type="scientific">Thanatephorus cucumeris (strain AG1-IA)</name>
    <name type="common">Rice sheath blight fungus</name>
    <name type="synonym">Rhizoctonia solani</name>
    <dbReference type="NCBI Taxonomy" id="983506"/>
    <lineage>
        <taxon>Eukaryota</taxon>
        <taxon>Fungi</taxon>
        <taxon>Dikarya</taxon>
        <taxon>Basidiomycota</taxon>
        <taxon>Agaricomycotina</taxon>
        <taxon>Agaricomycetes</taxon>
        <taxon>Cantharellales</taxon>
        <taxon>Ceratobasidiaceae</taxon>
        <taxon>Rhizoctonia</taxon>
        <taxon>Rhizoctonia solani AG-1</taxon>
    </lineage>
</organism>
<sequence length="50" mass="5613">MTANKMTHAIGLFEVRERKLKPGICSNAYSHSMSIPEHNNILGRYRSVPG</sequence>
<proteinExistence type="predicted"/>
<dbReference type="EMBL" id="AFRT01000954">
    <property type="protein sequence ID" value="ELU41992.1"/>
    <property type="molecule type" value="Genomic_DNA"/>
</dbReference>
<name>L8WYU9_THACA</name>
<comment type="caution">
    <text evidence="1">The sequence shown here is derived from an EMBL/GenBank/DDBJ whole genome shotgun (WGS) entry which is preliminary data.</text>
</comment>
<keyword evidence="2" id="KW-1185">Reference proteome</keyword>
<evidence type="ECO:0000313" key="1">
    <source>
        <dbReference type="EMBL" id="ELU41992.1"/>
    </source>
</evidence>
<dbReference type="HOGENOM" id="CLU_3126078_0_0_1"/>
<dbReference type="Proteomes" id="UP000011668">
    <property type="component" value="Unassembled WGS sequence"/>
</dbReference>
<reference evidence="1 2" key="1">
    <citation type="journal article" date="2013" name="Nat. Commun.">
        <title>The evolution and pathogenic mechanisms of the rice sheath blight pathogen.</title>
        <authorList>
            <person name="Zheng A."/>
            <person name="Lin R."/>
            <person name="Xu L."/>
            <person name="Qin P."/>
            <person name="Tang C."/>
            <person name="Ai P."/>
            <person name="Zhang D."/>
            <person name="Liu Y."/>
            <person name="Sun Z."/>
            <person name="Feng H."/>
            <person name="Wang Y."/>
            <person name="Chen Y."/>
            <person name="Liang X."/>
            <person name="Fu R."/>
            <person name="Li Q."/>
            <person name="Zhang J."/>
            <person name="Yu X."/>
            <person name="Xie Z."/>
            <person name="Ding L."/>
            <person name="Guan P."/>
            <person name="Tang J."/>
            <person name="Liang Y."/>
            <person name="Wang S."/>
            <person name="Deng Q."/>
            <person name="Li S."/>
            <person name="Zhu J."/>
            <person name="Wang L."/>
            <person name="Liu H."/>
            <person name="Li P."/>
        </authorList>
    </citation>
    <scope>NUCLEOTIDE SEQUENCE [LARGE SCALE GENOMIC DNA]</scope>
    <source>
        <strain evidence="2">AG-1 IA</strain>
    </source>
</reference>
<dbReference type="AlphaFoldDB" id="L8WYU9"/>
<accession>L8WYU9</accession>